<protein>
    <recommendedName>
        <fullName evidence="3">Class I SAM-dependent methyltransferase</fullName>
    </recommendedName>
</protein>
<proteinExistence type="predicted"/>
<reference evidence="1 2" key="1">
    <citation type="submission" date="2017-09" db="EMBL/GenBank/DDBJ databases">
        <title>Bacterial strain isolated from the female urinary microbiota.</title>
        <authorList>
            <person name="Thomas-White K."/>
            <person name="Kumar N."/>
            <person name="Forster S."/>
            <person name="Putonti C."/>
            <person name="Lawley T."/>
            <person name="Wolfe A.J."/>
        </authorList>
    </citation>
    <scope>NUCLEOTIDE SEQUENCE [LARGE SCALE GENOMIC DNA]</scope>
    <source>
        <strain evidence="1 2">UMB0680</strain>
    </source>
</reference>
<dbReference type="AlphaFoldDB" id="A0A2N6PFE0"/>
<evidence type="ECO:0008006" key="3">
    <source>
        <dbReference type="Google" id="ProtNLM"/>
    </source>
</evidence>
<dbReference type="OrthoDB" id="9795634at2"/>
<gene>
    <name evidence="1" type="ORF">CJ198_11455</name>
</gene>
<dbReference type="Gene3D" id="3.40.50.150">
    <property type="entry name" value="Vaccinia Virus protein VP39"/>
    <property type="match status" value="1"/>
</dbReference>
<name>A0A2N6PFE0_9MICO</name>
<dbReference type="InterPro" id="IPR029063">
    <property type="entry name" value="SAM-dependent_MTases_sf"/>
</dbReference>
<comment type="caution">
    <text evidence="1">The sequence shown here is derived from an EMBL/GenBank/DDBJ whole genome shotgun (WGS) entry which is preliminary data.</text>
</comment>
<dbReference type="EMBL" id="PNFZ01000007">
    <property type="protein sequence ID" value="PMB97395.1"/>
    <property type="molecule type" value="Genomic_DNA"/>
</dbReference>
<evidence type="ECO:0000313" key="1">
    <source>
        <dbReference type="EMBL" id="PMB97395.1"/>
    </source>
</evidence>
<sequence length="244" mass="26252">MGAAWQRLMAHIGPAVAEAVSTSAGPIVEFRAGSGIGTTRLHERFPHADLIACEPDAIMRDVLFGRLGADARMRERVTVIPLPVAAEHAEELRAQLPAPGSVPVILVAHVLGILDADVRGLLWQLIAESLTDSGIALITAGSPHADDPEDADAQTAPDAPQVFIEDITVGAHTVTGEYRRENGHMQVTYTQRDAAGAVLRQVATEPREITAPLMIEDYRREAADHSLESQVVSGYILRLSRQPQ</sequence>
<dbReference type="RefSeq" id="WP_102162744.1">
    <property type="nucleotide sequence ID" value="NZ_PNFZ01000007.1"/>
</dbReference>
<dbReference type="SUPFAM" id="SSF53335">
    <property type="entry name" value="S-adenosyl-L-methionine-dependent methyltransferases"/>
    <property type="match status" value="1"/>
</dbReference>
<evidence type="ECO:0000313" key="2">
    <source>
        <dbReference type="Proteomes" id="UP000235703"/>
    </source>
</evidence>
<accession>A0A2N6PFE0</accession>
<dbReference type="Proteomes" id="UP000235703">
    <property type="component" value="Unassembled WGS sequence"/>
</dbReference>
<keyword evidence="2" id="KW-1185">Reference proteome</keyword>
<organism evidence="1 2">
    <name type="scientific">Brevibacterium luteolum</name>
    <dbReference type="NCBI Taxonomy" id="199591"/>
    <lineage>
        <taxon>Bacteria</taxon>
        <taxon>Bacillati</taxon>
        <taxon>Actinomycetota</taxon>
        <taxon>Actinomycetes</taxon>
        <taxon>Micrococcales</taxon>
        <taxon>Brevibacteriaceae</taxon>
        <taxon>Brevibacterium</taxon>
    </lineage>
</organism>